<name>H6SM35_PARPM</name>
<evidence type="ECO:0000256" key="6">
    <source>
        <dbReference type="ARBA" id="ARBA00023295"/>
    </source>
</evidence>
<dbReference type="RefSeq" id="WP_014415682.1">
    <property type="nucleotide sequence ID" value="NC_017059.1"/>
</dbReference>
<evidence type="ECO:0000259" key="8">
    <source>
        <dbReference type="Pfam" id="PF00933"/>
    </source>
</evidence>
<protein>
    <recommendedName>
        <fullName evidence="3">beta-glucosidase</fullName>
        <ecNumber evidence="3">3.2.1.21</ecNumber>
    </recommendedName>
</protein>
<dbReference type="EMBL" id="HE663493">
    <property type="protein sequence ID" value="CCG09050.1"/>
    <property type="molecule type" value="Genomic_DNA"/>
</dbReference>
<dbReference type="InterPro" id="IPR036881">
    <property type="entry name" value="Glyco_hydro_3_C_sf"/>
</dbReference>
<dbReference type="SUPFAM" id="SSF51445">
    <property type="entry name" value="(Trans)glycosidases"/>
    <property type="match status" value="1"/>
</dbReference>
<sequence length="513" mass="54059">MTRITPTPRKGDPAERAAFVEALLARMTLQEKLGQLNLLTSNIPLESDRADEIRAGKVGGLLGGLHNCSFGVGGPQALREIQEIAVQGSRLGIPLLLAFDVIHGHETVFPIPLGLSCTWDPEFVRKAARVAAREASASGINWVFSPMVDIARDPRWGRIAEGSGEDPYLGACLAEAMVAGLQGDDLANPDSVMACVKHFVAYGAAQGGRDYNNADMSPAHLYDVYLPPFQAAVAAGVGSAMMAFSALNGLPSHADATLLERFLPGVLRVSDFDGIPEMIAHGLGDEAGQINEDDPLATLSERALRAGVHMDMMGHGYFTRLEASLAAGRVTEAQIEDACRAVLAAKYDLGLFADPFARFDETRAAITLADPETRAVAREGAAAACVLLKNTGGLLPLPKIGQTVAVIGPLADDPKNILGPWSFQGNVEAAVSVLEGIRTKIGHGAVRAARGGEHYRRPQDDRAAQLCRPQGEPGSPAVGRSDRRGGGGGQHRRCCGGRAGRGRRDVGRGGLAP</sequence>
<evidence type="ECO:0000256" key="3">
    <source>
        <dbReference type="ARBA" id="ARBA00012744"/>
    </source>
</evidence>
<dbReference type="SUPFAM" id="SSF52279">
    <property type="entry name" value="Beta-D-glucan exohydrolase, C-terminal domain"/>
    <property type="match status" value="1"/>
</dbReference>
<dbReference type="PANTHER" id="PTHR30620">
    <property type="entry name" value="PERIPLASMIC BETA-GLUCOSIDASE-RELATED"/>
    <property type="match status" value="1"/>
</dbReference>
<keyword evidence="4" id="KW-0732">Signal</keyword>
<keyword evidence="11" id="KW-1185">Reference proteome</keyword>
<evidence type="ECO:0000256" key="7">
    <source>
        <dbReference type="SAM" id="MobiDB-lite"/>
    </source>
</evidence>
<keyword evidence="5 10" id="KW-0378">Hydrolase</keyword>
<evidence type="ECO:0000256" key="4">
    <source>
        <dbReference type="ARBA" id="ARBA00022729"/>
    </source>
</evidence>
<gene>
    <name evidence="10" type="ORF">RSPPHO_02424</name>
</gene>
<proteinExistence type="inferred from homology"/>
<dbReference type="Gene3D" id="3.40.50.1700">
    <property type="entry name" value="Glycoside hydrolase family 3 C-terminal domain"/>
    <property type="match status" value="1"/>
</dbReference>
<evidence type="ECO:0000256" key="5">
    <source>
        <dbReference type="ARBA" id="ARBA00022801"/>
    </source>
</evidence>
<dbReference type="InterPro" id="IPR051915">
    <property type="entry name" value="Cellulose_Degrad_GH3"/>
</dbReference>
<dbReference type="PATRIC" id="fig|1150469.3.peg.2753"/>
<dbReference type="Pfam" id="PF01915">
    <property type="entry name" value="Glyco_hydro_3_C"/>
    <property type="match status" value="1"/>
</dbReference>
<dbReference type="InterPro" id="IPR036962">
    <property type="entry name" value="Glyco_hydro_3_N_sf"/>
</dbReference>
<dbReference type="GO" id="GO:0009251">
    <property type="term" value="P:glucan catabolic process"/>
    <property type="evidence" value="ECO:0007669"/>
    <property type="project" value="TreeGrafter"/>
</dbReference>
<feature type="region of interest" description="Disordered" evidence="7">
    <location>
        <begin position="449"/>
        <end position="513"/>
    </location>
</feature>
<dbReference type="InterPro" id="IPR001764">
    <property type="entry name" value="Glyco_hydro_3_N"/>
</dbReference>
<evidence type="ECO:0000313" key="11">
    <source>
        <dbReference type="Proteomes" id="UP000033220"/>
    </source>
</evidence>
<dbReference type="Gene3D" id="3.20.20.300">
    <property type="entry name" value="Glycoside hydrolase, family 3, N-terminal domain"/>
    <property type="match status" value="1"/>
</dbReference>
<dbReference type="Proteomes" id="UP000033220">
    <property type="component" value="Chromosome DSM 122"/>
</dbReference>
<dbReference type="Pfam" id="PF00933">
    <property type="entry name" value="Glyco_hydro_3"/>
    <property type="match status" value="1"/>
</dbReference>
<feature type="domain" description="Glycoside hydrolase family 3 C-terminal" evidence="9">
    <location>
        <begin position="386"/>
        <end position="450"/>
    </location>
</feature>
<dbReference type="GO" id="GO:0008422">
    <property type="term" value="F:beta-glucosidase activity"/>
    <property type="evidence" value="ECO:0007669"/>
    <property type="project" value="UniProtKB-EC"/>
</dbReference>
<organism evidence="10 11">
    <name type="scientific">Pararhodospirillum photometricum DSM 122</name>
    <dbReference type="NCBI Taxonomy" id="1150469"/>
    <lineage>
        <taxon>Bacteria</taxon>
        <taxon>Pseudomonadati</taxon>
        <taxon>Pseudomonadota</taxon>
        <taxon>Alphaproteobacteria</taxon>
        <taxon>Rhodospirillales</taxon>
        <taxon>Rhodospirillaceae</taxon>
        <taxon>Pararhodospirillum</taxon>
    </lineage>
</organism>
<dbReference type="InterPro" id="IPR017853">
    <property type="entry name" value="GH"/>
</dbReference>
<feature type="domain" description="Glycoside hydrolase family 3 N-terminal" evidence="8">
    <location>
        <begin position="28"/>
        <end position="343"/>
    </location>
</feature>
<dbReference type="EC" id="3.2.1.21" evidence="3"/>
<dbReference type="PANTHER" id="PTHR30620:SF16">
    <property type="entry name" value="LYSOSOMAL BETA GLUCOSIDASE"/>
    <property type="match status" value="1"/>
</dbReference>
<dbReference type="HOGENOM" id="CLU_004542_12_0_5"/>
<feature type="compositionally biased region" description="Basic and acidic residues" evidence="7">
    <location>
        <begin position="450"/>
        <end position="463"/>
    </location>
</feature>
<accession>H6SM35</accession>
<dbReference type="AlphaFoldDB" id="H6SM35"/>
<keyword evidence="6 10" id="KW-0326">Glycosidase</keyword>
<evidence type="ECO:0000259" key="9">
    <source>
        <dbReference type="Pfam" id="PF01915"/>
    </source>
</evidence>
<dbReference type="KEGG" id="rpm:RSPPHO_02424"/>
<dbReference type="InterPro" id="IPR002772">
    <property type="entry name" value="Glyco_hydro_3_C"/>
</dbReference>
<dbReference type="PRINTS" id="PR00133">
    <property type="entry name" value="GLHYDRLASE3"/>
</dbReference>
<comment type="catalytic activity">
    <reaction evidence="1">
        <text>Hydrolysis of terminal, non-reducing beta-D-glucosyl residues with release of beta-D-glucose.</text>
        <dbReference type="EC" id="3.2.1.21"/>
    </reaction>
</comment>
<comment type="similarity">
    <text evidence="2">Belongs to the glycosyl hydrolase 3 family.</text>
</comment>
<evidence type="ECO:0000313" key="10">
    <source>
        <dbReference type="EMBL" id="CCG09050.1"/>
    </source>
</evidence>
<evidence type="ECO:0000256" key="1">
    <source>
        <dbReference type="ARBA" id="ARBA00000448"/>
    </source>
</evidence>
<evidence type="ECO:0000256" key="2">
    <source>
        <dbReference type="ARBA" id="ARBA00005336"/>
    </source>
</evidence>
<dbReference type="eggNOG" id="COG1472">
    <property type="taxonomic scope" value="Bacteria"/>
</dbReference>
<reference evidence="10 11" key="1">
    <citation type="submission" date="2012-02" db="EMBL/GenBank/DDBJ databases">
        <title>Shotgun genome sequence of Phaeospirillum photometricum DSM 122.</title>
        <authorList>
            <person name="Duquesne K."/>
            <person name="Sturgis J."/>
        </authorList>
    </citation>
    <scope>NUCLEOTIDE SEQUENCE [LARGE SCALE GENOMIC DNA]</scope>
    <source>
        <strain evidence="11">DSM122</strain>
    </source>
</reference>
<dbReference type="STRING" id="1150469.RSPPHO_02424"/>